<gene>
    <name evidence="2" type="ORF">E3U55_08220</name>
</gene>
<name>A0A4Y8IKZ7_9BACI</name>
<sequence length="237" mass="28348">MDSVYVPYDEENVDYWREEQGECVTDIGLDYLYEDLPNDHIGSENYIENEYLEMYELKSFKEDLSDMPYRMVDDEVKSTIEEPYEMYVEQKIRLFSGLTPIQIKYLKKHKRQMEIGDYGEECVYQHEKTKLLGTKYYNMIDKTKANNPSNGYDILSYTKDGTPLYIEVKTSKNIGLDFHITPHQLKVATYMRNQGMKYMIYFIKDVYSDDPKFMVIDDILEESKYHFEPTGYRVKYN</sequence>
<dbReference type="AlphaFoldDB" id="A0A4Y8IKZ7"/>
<dbReference type="InterPro" id="IPR024975">
    <property type="entry name" value="NOV_C"/>
</dbReference>
<comment type="caution">
    <text evidence="2">The sequence shown here is derived from an EMBL/GenBank/DDBJ whole genome shotgun (WGS) entry which is preliminary data.</text>
</comment>
<dbReference type="OrthoDB" id="9781481at2"/>
<dbReference type="EMBL" id="SOPW01000007">
    <property type="protein sequence ID" value="TFB21800.1"/>
    <property type="molecule type" value="Genomic_DNA"/>
</dbReference>
<evidence type="ECO:0000313" key="3">
    <source>
        <dbReference type="Proteomes" id="UP000297975"/>
    </source>
</evidence>
<evidence type="ECO:0000313" key="2">
    <source>
        <dbReference type="EMBL" id="TFB21800.1"/>
    </source>
</evidence>
<dbReference type="Pfam" id="PF13020">
    <property type="entry name" value="NOV_C"/>
    <property type="match status" value="1"/>
</dbReference>
<feature type="domain" description="Protein NO VEIN C-terminal" evidence="1">
    <location>
        <begin position="119"/>
        <end position="216"/>
    </location>
</feature>
<dbReference type="RefSeq" id="WP_134339944.1">
    <property type="nucleotide sequence ID" value="NZ_SOPW01000007.1"/>
</dbReference>
<reference evidence="2 3" key="1">
    <citation type="submission" date="2019-03" db="EMBL/GenBank/DDBJ databases">
        <authorList>
            <person name="He R.-H."/>
        </authorList>
    </citation>
    <scope>NUCLEOTIDE SEQUENCE [LARGE SCALE GENOMIC DNA]</scope>
    <source>
        <strain evidence="3">SH 714</strain>
    </source>
</reference>
<dbReference type="Proteomes" id="UP000297975">
    <property type="component" value="Unassembled WGS sequence"/>
</dbReference>
<accession>A0A4Y8IKZ7</accession>
<evidence type="ECO:0000259" key="1">
    <source>
        <dbReference type="Pfam" id="PF13020"/>
    </source>
</evidence>
<organism evidence="2 3">
    <name type="scientific">Filobacillus milosensis</name>
    <dbReference type="NCBI Taxonomy" id="94137"/>
    <lineage>
        <taxon>Bacteria</taxon>
        <taxon>Bacillati</taxon>
        <taxon>Bacillota</taxon>
        <taxon>Bacilli</taxon>
        <taxon>Bacillales</taxon>
        <taxon>Bacillaceae</taxon>
        <taxon>Filobacillus</taxon>
    </lineage>
</organism>
<keyword evidence="3" id="KW-1185">Reference proteome</keyword>
<protein>
    <submittedName>
        <fullName evidence="2">DUF3883 domain-containing protein</fullName>
    </submittedName>
</protein>
<proteinExistence type="predicted"/>